<dbReference type="InterPro" id="IPR050324">
    <property type="entry name" value="CDP-alcohol_PTase-I"/>
</dbReference>
<dbReference type="SUPFAM" id="SSF56784">
    <property type="entry name" value="HAD-like"/>
    <property type="match status" value="1"/>
</dbReference>
<dbReference type="NCBIfam" id="TIGR01460">
    <property type="entry name" value="HAD-SF-IIA"/>
    <property type="match status" value="1"/>
</dbReference>
<dbReference type="Proteomes" id="UP000005220">
    <property type="component" value="Chromosome 8"/>
</dbReference>
<dbReference type="InterPro" id="IPR023214">
    <property type="entry name" value="HAD_sf"/>
</dbReference>
<name>H2AYP9_KAZAF</name>
<dbReference type="KEGG" id="kaf:KAFR_0H00460"/>
<dbReference type="InParanoid" id="H2AYP9"/>
<dbReference type="InterPro" id="IPR006357">
    <property type="entry name" value="HAD-SF_hydro_IIA"/>
</dbReference>
<dbReference type="AlphaFoldDB" id="H2AYP9"/>
<dbReference type="STRING" id="1071382.H2AYP9"/>
<dbReference type="FunCoup" id="H2AYP9">
    <property type="interactions" value="276"/>
</dbReference>
<evidence type="ECO:0000313" key="2">
    <source>
        <dbReference type="Proteomes" id="UP000005220"/>
    </source>
</evidence>
<accession>H2AYP9</accession>
<dbReference type="PANTHER" id="PTHR14269:SF57">
    <property type="entry name" value="SUPERFAMILY HYDROLASE, PUTATIVE (AFU_ORTHOLOGUE AFUA_2G02580)-RELATED"/>
    <property type="match status" value="1"/>
</dbReference>
<proteinExistence type="predicted"/>
<dbReference type="OrthoDB" id="10251048at2759"/>
<dbReference type="eggNOG" id="KOG1618">
    <property type="taxonomic scope" value="Eukaryota"/>
</dbReference>
<evidence type="ECO:0000313" key="1">
    <source>
        <dbReference type="EMBL" id="CCF59455.1"/>
    </source>
</evidence>
<dbReference type="GO" id="GO:0005739">
    <property type="term" value="C:mitochondrion"/>
    <property type="evidence" value="ECO:0007669"/>
    <property type="project" value="TreeGrafter"/>
</dbReference>
<dbReference type="HOGENOM" id="CLU_030880_3_1_1"/>
<dbReference type="Pfam" id="PF13344">
    <property type="entry name" value="Hydrolase_6"/>
    <property type="match status" value="1"/>
</dbReference>
<protein>
    <recommendedName>
        <fullName evidence="3">TIGR01456 family HAD hydrolase</fullName>
    </recommendedName>
</protein>
<dbReference type="PANTHER" id="PTHR14269">
    <property type="entry name" value="CDP-DIACYLGLYCEROL--GLYCEROL-3-PHOSPHATE 3-PHOSPHATIDYLTRANSFERASE-RELATED"/>
    <property type="match status" value="1"/>
</dbReference>
<dbReference type="InterPro" id="IPR006353">
    <property type="entry name" value="HAD-SF_hydro_IIA_CECR5"/>
</dbReference>
<reference evidence="1 2" key="1">
    <citation type="journal article" date="2011" name="Proc. Natl. Acad. Sci. U.S.A.">
        <title>Evolutionary erosion of yeast sex chromosomes by mating-type switching accidents.</title>
        <authorList>
            <person name="Gordon J.L."/>
            <person name="Armisen D."/>
            <person name="Proux-Wera E."/>
            <person name="Oheigeartaigh S.S."/>
            <person name="Byrne K.P."/>
            <person name="Wolfe K.H."/>
        </authorList>
    </citation>
    <scope>NUCLEOTIDE SEQUENCE [LARGE SCALE GENOMIC DNA]</scope>
    <source>
        <strain evidence="2">ATCC 22294 / BCRC 22015 / CBS 2517 / CECT 1963 / NBRC 1671 / NRRL Y-8276</strain>
    </source>
</reference>
<organism evidence="1 2">
    <name type="scientific">Kazachstania africana (strain ATCC 22294 / BCRC 22015 / CBS 2517 / CECT 1963 / NBRC 1671 / NRRL Y-8276)</name>
    <name type="common">Yeast</name>
    <name type="synonym">Kluyveromyces africanus</name>
    <dbReference type="NCBI Taxonomy" id="1071382"/>
    <lineage>
        <taxon>Eukaryota</taxon>
        <taxon>Fungi</taxon>
        <taxon>Dikarya</taxon>
        <taxon>Ascomycota</taxon>
        <taxon>Saccharomycotina</taxon>
        <taxon>Saccharomycetes</taxon>
        <taxon>Saccharomycetales</taxon>
        <taxon>Saccharomycetaceae</taxon>
        <taxon>Kazachstania</taxon>
    </lineage>
</organism>
<dbReference type="Pfam" id="PF13242">
    <property type="entry name" value="Hydrolase_like"/>
    <property type="match status" value="1"/>
</dbReference>
<dbReference type="GO" id="GO:0046474">
    <property type="term" value="P:glycerophospholipid biosynthetic process"/>
    <property type="evidence" value="ECO:0007669"/>
    <property type="project" value="TreeGrafter"/>
</dbReference>
<dbReference type="InterPro" id="IPR036412">
    <property type="entry name" value="HAD-like_sf"/>
</dbReference>
<sequence length="352" mass="39293">MTPRRALCTASKPIGFVFDIDGVLLRGKNPIPSASKALSLLNDIKIPYILLTNGGGKLETERAKALSRTLNVEISPLQIVQCHTPFKTLANKFDRVLAVGTPSVREVAEAYGFKDVVHQYDIVRYNKNITPFSALSREQLMQYSKEISNLDTKRFDAILVFNDPLNWAADIQIMCDLLNSQNGMLNTVRKDKSETPSIPIFFSNKDLLWSNAYNLNRFGQGAFRLLVRKLYCETNNGKPLIDFVTGKPTKLTYDFAHHLLIRWRDVLFQHSDGSPATLPELGIAPKNSPFTDVFMVGDNPASDIAGAINYGWSTCLVKTGVYREGDCIGENNPTMTVSDVHEAVTNVLNRYV</sequence>
<gene>
    <name evidence="1" type="primary">KAFR0H00460</name>
    <name evidence="1" type="ORF">KAFR_0H00460</name>
</gene>
<dbReference type="Gene3D" id="3.40.50.1000">
    <property type="entry name" value="HAD superfamily/HAD-like"/>
    <property type="match status" value="2"/>
</dbReference>
<dbReference type="GeneID" id="13887452"/>
<dbReference type="NCBIfam" id="TIGR01456">
    <property type="entry name" value="CECR5"/>
    <property type="match status" value="1"/>
</dbReference>
<dbReference type="EMBL" id="HE650828">
    <property type="protein sequence ID" value="CCF59455.1"/>
    <property type="molecule type" value="Genomic_DNA"/>
</dbReference>
<dbReference type="RefSeq" id="XP_003958590.1">
    <property type="nucleotide sequence ID" value="XM_003958541.1"/>
</dbReference>
<keyword evidence="2" id="KW-1185">Reference proteome</keyword>
<evidence type="ECO:0008006" key="3">
    <source>
        <dbReference type="Google" id="ProtNLM"/>
    </source>
</evidence>